<keyword evidence="5" id="KW-0460">Magnesium</keyword>
<evidence type="ECO:0000256" key="1">
    <source>
        <dbReference type="ARBA" id="ARBA00012493"/>
    </source>
</evidence>
<keyword evidence="12" id="KW-1185">Reference proteome</keyword>
<evidence type="ECO:0000256" key="8">
    <source>
        <dbReference type="ARBA" id="ARBA00034120"/>
    </source>
</evidence>
<dbReference type="EMBL" id="JACOPK010000013">
    <property type="protein sequence ID" value="MBC5696637.1"/>
    <property type="molecule type" value="Genomic_DNA"/>
</dbReference>
<evidence type="ECO:0000256" key="5">
    <source>
        <dbReference type="ARBA" id="ARBA00022842"/>
    </source>
</evidence>
<organism evidence="11 12">
    <name type="scientific">Agathobaculum hominis</name>
    <dbReference type="NCBI Taxonomy" id="2763014"/>
    <lineage>
        <taxon>Bacteria</taxon>
        <taxon>Bacillati</taxon>
        <taxon>Bacillota</taxon>
        <taxon>Clostridia</taxon>
        <taxon>Eubacteriales</taxon>
        <taxon>Butyricicoccaceae</taxon>
        <taxon>Agathobaculum</taxon>
    </lineage>
</organism>
<name>A0ABR7GQR0_9FIRM</name>
<keyword evidence="7" id="KW-0051">Antiviral defense</keyword>
<dbReference type="SUPFAM" id="SSF56672">
    <property type="entry name" value="DNA/RNA polymerases"/>
    <property type="match status" value="1"/>
</dbReference>
<dbReference type="RefSeq" id="WP_186970702.1">
    <property type="nucleotide sequence ID" value="NZ_JACOPK010000013.1"/>
</dbReference>
<keyword evidence="2" id="KW-0808">Transferase</keyword>
<keyword evidence="6 11" id="KW-0695">RNA-directed DNA polymerase</keyword>
<dbReference type="NCBIfam" id="NF038233">
    <property type="entry name" value="retron_St85_RT"/>
    <property type="match status" value="1"/>
</dbReference>
<evidence type="ECO:0000256" key="7">
    <source>
        <dbReference type="ARBA" id="ARBA00023118"/>
    </source>
</evidence>
<accession>A0ABR7GQR0</accession>
<evidence type="ECO:0000256" key="4">
    <source>
        <dbReference type="ARBA" id="ARBA00022723"/>
    </source>
</evidence>
<evidence type="ECO:0000256" key="2">
    <source>
        <dbReference type="ARBA" id="ARBA00022679"/>
    </source>
</evidence>
<dbReference type="InterPro" id="IPR000477">
    <property type="entry name" value="RT_dom"/>
</dbReference>
<sequence length="307" mass="35936">MNSIIDRIARDLSLDRDYIASIIRRSSFYYKRFTIPKRNGDPRVIYQASPELKSLQYWVREKILKFLSVSNAAFAYQAGNSIKKHADFHKEARFIFHTDIKNYFPSIHEKMFTDILIAHQDKLQAQGMWFDDMCDVIAKICFYRGRLSIGTVSSPMISNIVAYRFDELIIAYCRERGYRYSRYADDIYISSNRYISQSTKKFVEVSLYECNFKMNISKTWFRSKKSRRKVTGLIITDTGRVSVGLETRKKIKNMIYNRLVNGNGSPESILGYLAYLKDVEPQTYNKYIIKYSTYCDGDVISAIRRGS</sequence>
<dbReference type="PROSITE" id="PS50878">
    <property type="entry name" value="RT_POL"/>
    <property type="match status" value="1"/>
</dbReference>
<protein>
    <recommendedName>
        <fullName evidence="1">RNA-directed DNA polymerase</fullName>
        <ecNumber evidence="1">2.7.7.49</ecNumber>
    </recommendedName>
</protein>
<dbReference type="Pfam" id="PF00078">
    <property type="entry name" value="RVT_1"/>
    <property type="match status" value="1"/>
</dbReference>
<dbReference type="PANTHER" id="PTHR34047:SF7">
    <property type="entry name" value="RNA-DIRECTED DNA POLYMERASE"/>
    <property type="match status" value="1"/>
</dbReference>
<evidence type="ECO:0000313" key="12">
    <source>
        <dbReference type="Proteomes" id="UP000641741"/>
    </source>
</evidence>
<dbReference type="InterPro" id="IPR043502">
    <property type="entry name" value="DNA/RNA_pol_sf"/>
</dbReference>
<dbReference type="GO" id="GO:0003964">
    <property type="term" value="F:RNA-directed DNA polymerase activity"/>
    <property type="evidence" value="ECO:0007669"/>
    <property type="project" value="UniProtKB-KW"/>
</dbReference>
<dbReference type="EC" id="2.7.7.49" evidence="1"/>
<dbReference type="PANTHER" id="PTHR34047">
    <property type="entry name" value="NUCLEAR INTRON MATURASE 1, MITOCHONDRIAL-RELATED"/>
    <property type="match status" value="1"/>
</dbReference>
<dbReference type="InterPro" id="IPR000123">
    <property type="entry name" value="Reverse_transcriptase_msDNA"/>
</dbReference>
<evidence type="ECO:0000259" key="10">
    <source>
        <dbReference type="PROSITE" id="PS50878"/>
    </source>
</evidence>
<evidence type="ECO:0000313" key="11">
    <source>
        <dbReference type="EMBL" id="MBC5696637.1"/>
    </source>
</evidence>
<evidence type="ECO:0000256" key="6">
    <source>
        <dbReference type="ARBA" id="ARBA00022918"/>
    </source>
</evidence>
<comment type="catalytic activity">
    <reaction evidence="9">
        <text>DNA(n) + a 2'-deoxyribonucleoside 5'-triphosphate = DNA(n+1) + diphosphate</text>
        <dbReference type="Rhea" id="RHEA:22508"/>
        <dbReference type="Rhea" id="RHEA-COMP:17339"/>
        <dbReference type="Rhea" id="RHEA-COMP:17340"/>
        <dbReference type="ChEBI" id="CHEBI:33019"/>
        <dbReference type="ChEBI" id="CHEBI:61560"/>
        <dbReference type="ChEBI" id="CHEBI:173112"/>
        <dbReference type="EC" id="2.7.7.49"/>
    </reaction>
</comment>
<dbReference type="CDD" id="cd03487">
    <property type="entry name" value="RT_Bac_retron_II"/>
    <property type="match status" value="1"/>
</dbReference>
<dbReference type="Proteomes" id="UP000641741">
    <property type="component" value="Unassembled WGS sequence"/>
</dbReference>
<comment type="similarity">
    <text evidence="8">Belongs to the bacterial reverse transcriptase family.</text>
</comment>
<gene>
    <name evidence="11" type="ORF">H8S02_11940</name>
</gene>
<comment type="caution">
    <text evidence="11">The sequence shown here is derived from an EMBL/GenBank/DDBJ whole genome shotgun (WGS) entry which is preliminary data.</text>
</comment>
<dbReference type="PRINTS" id="PR00866">
    <property type="entry name" value="RNADNAPOLMS"/>
</dbReference>
<dbReference type="InterPro" id="IPR051083">
    <property type="entry name" value="GrpII_Intron_Splice-Mob/Def"/>
</dbReference>
<feature type="domain" description="Reverse transcriptase" evidence="10">
    <location>
        <begin position="16"/>
        <end position="235"/>
    </location>
</feature>
<evidence type="ECO:0000256" key="3">
    <source>
        <dbReference type="ARBA" id="ARBA00022695"/>
    </source>
</evidence>
<keyword evidence="3" id="KW-0548">Nucleotidyltransferase</keyword>
<proteinExistence type="inferred from homology"/>
<keyword evidence="4" id="KW-0479">Metal-binding</keyword>
<evidence type="ECO:0000256" key="9">
    <source>
        <dbReference type="ARBA" id="ARBA00048173"/>
    </source>
</evidence>
<reference evidence="11 12" key="1">
    <citation type="submission" date="2020-08" db="EMBL/GenBank/DDBJ databases">
        <title>Genome public.</title>
        <authorList>
            <person name="Liu C."/>
            <person name="Sun Q."/>
        </authorList>
    </citation>
    <scope>NUCLEOTIDE SEQUENCE [LARGE SCALE GENOMIC DNA]</scope>
    <source>
        <strain evidence="11 12">M2</strain>
    </source>
</reference>